<evidence type="ECO:0000256" key="1">
    <source>
        <dbReference type="ARBA" id="ARBA00022691"/>
    </source>
</evidence>
<evidence type="ECO:0000313" key="6">
    <source>
        <dbReference type="EMBL" id="PTA68587.1"/>
    </source>
</evidence>
<gene>
    <name evidence="6" type="ORF">C8263_07280</name>
</gene>
<dbReference type="GO" id="GO:0051536">
    <property type="term" value="F:iron-sulfur cluster binding"/>
    <property type="evidence" value="ECO:0007669"/>
    <property type="project" value="UniProtKB-KW"/>
</dbReference>
<feature type="domain" description="Radical SAM core" evidence="5">
    <location>
        <begin position="39"/>
        <end position="142"/>
    </location>
</feature>
<dbReference type="Pfam" id="PF04055">
    <property type="entry name" value="Radical_SAM"/>
    <property type="match status" value="1"/>
</dbReference>
<dbReference type="CDD" id="cd01335">
    <property type="entry name" value="Radical_SAM"/>
    <property type="match status" value="1"/>
</dbReference>
<dbReference type="PANTHER" id="PTHR11228:SF7">
    <property type="entry name" value="PQQA PEPTIDE CYCLASE"/>
    <property type="match status" value="1"/>
</dbReference>
<dbReference type="GO" id="GO:0046872">
    <property type="term" value="F:metal ion binding"/>
    <property type="evidence" value="ECO:0007669"/>
    <property type="project" value="UniProtKB-KW"/>
</dbReference>
<evidence type="ECO:0000313" key="7">
    <source>
        <dbReference type="Proteomes" id="UP000240317"/>
    </source>
</evidence>
<dbReference type="SUPFAM" id="SSF102114">
    <property type="entry name" value="Radical SAM enzymes"/>
    <property type="match status" value="1"/>
</dbReference>
<evidence type="ECO:0000259" key="5">
    <source>
        <dbReference type="Pfam" id="PF04055"/>
    </source>
</evidence>
<dbReference type="OrthoDB" id="9763993at2"/>
<comment type="caution">
    <text evidence="6">The sequence shown here is derived from an EMBL/GenBank/DDBJ whole genome shotgun (WGS) entry which is preliminary data.</text>
</comment>
<reference evidence="6 7" key="1">
    <citation type="submission" date="2018-03" db="EMBL/GenBank/DDBJ databases">
        <title>Draft genome of Deinococcus sp. OD32.</title>
        <authorList>
            <person name="Wang X.-P."/>
            <person name="Du Z.-J."/>
        </authorList>
    </citation>
    <scope>NUCLEOTIDE SEQUENCE [LARGE SCALE GENOMIC DNA]</scope>
    <source>
        <strain evidence="6 7">OD32</strain>
    </source>
</reference>
<protein>
    <recommendedName>
        <fullName evidence="5">Radical SAM core domain-containing protein</fullName>
    </recommendedName>
</protein>
<evidence type="ECO:0000256" key="4">
    <source>
        <dbReference type="ARBA" id="ARBA00023014"/>
    </source>
</evidence>
<evidence type="ECO:0000256" key="2">
    <source>
        <dbReference type="ARBA" id="ARBA00022723"/>
    </source>
</evidence>
<dbReference type="SFLD" id="SFLDS00029">
    <property type="entry name" value="Radical_SAM"/>
    <property type="match status" value="1"/>
</dbReference>
<dbReference type="Proteomes" id="UP000240317">
    <property type="component" value="Unassembled WGS sequence"/>
</dbReference>
<evidence type="ECO:0000256" key="3">
    <source>
        <dbReference type="ARBA" id="ARBA00023004"/>
    </source>
</evidence>
<accession>A0A2T3W9S3</accession>
<dbReference type="InterPro" id="IPR013785">
    <property type="entry name" value="Aldolase_TIM"/>
</dbReference>
<dbReference type="InterPro" id="IPR050377">
    <property type="entry name" value="Radical_SAM_PqqE_MftC-like"/>
</dbReference>
<dbReference type="InterPro" id="IPR007197">
    <property type="entry name" value="rSAM"/>
</dbReference>
<keyword evidence="2" id="KW-0479">Metal-binding</keyword>
<keyword evidence="7" id="KW-1185">Reference proteome</keyword>
<keyword evidence="1" id="KW-0949">S-adenosyl-L-methionine</keyword>
<dbReference type="GO" id="GO:0003824">
    <property type="term" value="F:catalytic activity"/>
    <property type="evidence" value="ECO:0007669"/>
    <property type="project" value="InterPro"/>
</dbReference>
<dbReference type="EMBL" id="PYSV01000005">
    <property type="protein sequence ID" value="PTA68587.1"/>
    <property type="molecule type" value="Genomic_DNA"/>
</dbReference>
<sequence length="158" mass="17409">MKVRSESGHVTVFDPLTGHRVSFGPVPDRLRAPELLDVKLTDRCSLGCTFCYQDSRPDRAHAQLDNVAFVAHQAGQAGVFEVALGGGEVSEYPHFLETLRLFRQAGVVPNFTTRRPAWVAERWASLRDLAGGFAVSVATAHEVEEVGRLFPLHARRDG</sequence>
<proteinExistence type="predicted"/>
<name>A0A2T3W9S3_9DEIO</name>
<keyword evidence="3" id="KW-0408">Iron</keyword>
<keyword evidence="4" id="KW-0411">Iron-sulfur</keyword>
<dbReference type="AlphaFoldDB" id="A0A2T3W9S3"/>
<dbReference type="Gene3D" id="3.20.20.70">
    <property type="entry name" value="Aldolase class I"/>
    <property type="match status" value="1"/>
</dbReference>
<dbReference type="PANTHER" id="PTHR11228">
    <property type="entry name" value="RADICAL SAM DOMAIN PROTEIN"/>
    <property type="match status" value="1"/>
</dbReference>
<dbReference type="InterPro" id="IPR058240">
    <property type="entry name" value="rSAM_sf"/>
</dbReference>
<organism evidence="6 7">
    <name type="scientific">Deinococcus arcticus</name>
    <dbReference type="NCBI Taxonomy" id="2136176"/>
    <lineage>
        <taxon>Bacteria</taxon>
        <taxon>Thermotogati</taxon>
        <taxon>Deinococcota</taxon>
        <taxon>Deinococci</taxon>
        <taxon>Deinococcales</taxon>
        <taxon>Deinococcaceae</taxon>
        <taxon>Deinococcus</taxon>
    </lineage>
</organism>